<sequence length="327" mass="33587">MNAHHPQTLVAPPSRTASSTTPRRWLGSAAAVASGATAALGAVWLARPGWNPHETEIASPLGLATSAEVAALVQLVVGLIGLGASIAALVVTSGRRSLWPGWLGPVGSLLGAVTGLTLLGTGVIMGLGYITAVLVPVGLVVLVAGLIRLGGRARWGTLAALTGAAGVGVVSGVLTPDALGLTSMLGSLVTEAPTRLAAPFTLTATALVWAVLGLQASTANGHLERAGSWVLRHRTSITVVAALGPLPYALQRLTWLTPWPVLYPEDITPEIRLWGMMMSFGAWAGFVLTLGLIQRWARCSPAGCRASPGGRCPSGSQRSRGLSWPRP</sequence>
<feature type="transmembrane region" description="Helical" evidence="2">
    <location>
        <begin position="102"/>
        <end position="120"/>
    </location>
</feature>
<keyword evidence="2" id="KW-0812">Transmembrane</keyword>
<evidence type="ECO:0000313" key="3">
    <source>
        <dbReference type="EMBL" id="TQL49474.1"/>
    </source>
</evidence>
<gene>
    <name evidence="3" type="ORF">FB467_0547</name>
</gene>
<keyword evidence="2" id="KW-0472">Membrane</keyword>
<feature type="transmembrane region" description="Helical" evidence="2">
    <location>
        <begin position="25"/>
        <end position="46"/>
    </location>
</feature>
<feature type="transmembrane region" description="Helical" evidence="2">
    <location>
        <begin position="196"/>
        <end position="214"/>
    </location>
</feature>
<feature type="transmembrane region" description="Helical" evidence="2">
    <location>
        <begin position="158"/>
        <end position="176"/>
    </location>
</feature>
<feature type="transmembrane region" description="Helical" evidence="2">
    <location>
        <begin position="69"/>
        <end position="90"/>
    </location>
</feature>
<evidence type="ECO:0000313" key="4">
    <source>
        <dbReference type="Proteomes" id="UP000319516"/>
    </source>
</evidence>
<dbReference type="OrthoDB" id="2717873at2"/>
<comment type="caution">
    <text evidence="3">The sequence shown here is derived from an EMBL/GenBank/DDBJ whole genome shotgun (WGS) entry which is preliminary data.</text>
</comment>
<protein>
    <submittedName>
        <fullName evidence="3">Uncharacterized protein</fullName>
    </submittedName>
</protein>
<evidence type="ECO:0000256" key="2">
    <source>
        <dbReference type="SAM" id="Phobius"/>
    </source>
</evidence>
<feature type="region of interest" description="Disordered" evidence="1">
    <location>
        <begin position="304"/>
        <end position="327"/>
    </location>
</feature>
<feature type="transmembrane region" description="Helical" evidence="2">
    <location>
        <begin position="271"/>
        <end position="293"/>
    </location>
</feature>
<proteinExistence type="predicted"/>
<dbReference type="RefSeq" id="WP_141783730.1">
    <property type="nucleotide sequence ID" value="NZ_BAAAIK010000003.1"/>
</dbReference>
<evidence type="ECO:0000256" key="1">
    <source>
        <dbReference type="SAM" id="MobiDB-lite"/>
    </source>
</evidence>
<dbReference type="EMBL" id="VFOP01000001">
    <property type="protein sequence ID" value="TQL49474.1"/>
    <property type="molecule type" value="Genomic_DNA"/>
</dbReference>
<dbReference type="AlphaFoldDB" id="A0A542YNG2"/>
<keyword evidence="4" id="KW-1185">Reference proteome</keyword>
<feature type="transmembrane region" description="Helical" evidence="2">
    <location>
        <begin position="126"/>
        <end position="146"/>
    </location>
</feature>
<keyword evidence="2" id="KW-1133">Transmembrane helix</keyword>
<reference evidence="3 4" key="1">
    <citation type="submission" date="2019-06" db="EMBL/GenBank/DDBJ databases">
        <title>Sequencing the genomes of 1000 actinobacteria strains.</title>
        <authorList>
            <person name="Klenk H.-P."/>
        </authorList>
    </citation>
    <scope>NUCLEOTIDE SEQUENCE [LARGE SCALE GENOMIC DNA]</scope>
    <source>
        <strain evidence="3 4">DSM 12335</strain>
    </source>
</reference>
<feature type="transmembrane region" description="Helical" evidence="2">
    <location>
        <begin position="235"/>
        <end position="251"/>
    </location>
</feature>
<organism evidence="3 4">
    <name type="scientific">Ornithinicoccus hortensis</name>
    <dbReference type="NCBI Taxonomy" id="82346"/>
    <lineage>
        <taxon>Bacteria</taxon>
        <taxon>Bacillati</taxon>
        <taxon>Actinomycetota</taxon>
        <taxon>Actinomycetes</taxon>
        <taxon>Micrococcales</taxon>
        <taxon>Intrasporangiaceae</taxon>
        <taxon>Ornithinicoccus</taxon>
    </lineage>
</organism>
<dbReference type="Proteomes" id="UP000319516">
    <property type="component" value="Unassembled WGS sequence"/>
</dbReference>
<accession>A0A542YNG2</accession>
<feature type="region of interest" description="Disordered" evidence="1">
    <location>
        <begin position="1"/>
        <end position="21"/>
    </location>
</feature>
<name>A0A542YNG2_9MICO</name>